<dbReference type="Proteomes" id="UP000216947">
    <property type="component" value="Unassembled WGS sequence"/>
</dbReference>
<proteinExistence type="predicted"/>
<evidence type="ECO:0000313" key="1">
    <source>
        <dbReference type="EMBL" id="OZI25124.1"/>
    </source>
</evidence>
<dbReference type="AlphaFoldDB" id="A0A261RJA1"/>
<keyword evidence="2" id="KW-1185">Reference proteome</keyword>
<name>A0A261RJA1_9BORD</name>
<evidence type="ECO:0000313" key="2">
    <source>
        <dbReference type="Proteomes" id="UP000216947"/>
    </source>
</evidence>
<sequence length="214" mass="22567">MLACPLAMSAAYPAGHQVAGDLNLPPGSTQAAVGQGMRLFGAPADIRLVEIPLSVERAIAALTELYPALADLGVFPGLAVLSGAIGRDLWLVSLQASGAQHTRGTVAVLRPHPNAAASLPRRPDWLPGSARLRFDFSDEADGVHTRQQVWTLEQPLGKLRAASTQGLRVQGWQAVASGGAAEHWVRDRTSLQLVYVATGAVSGVLVHEHTKDKP</sequence>
<organism evidence="1 2">
    <name type="scientific">Bordetella genomosp. 7</name>
    <dbReference type="NCBI Taxonomy" id="1416805"/>
    <lineage>
        <taxon>Bacteria</taxon>
        <taxon>Pseudomonadati</taxon>
        <taxon>Pseudomonadota</taxon>
        <taxon>Betaproteobacteria</taxon>
        <taxon>Burkholderiales</taxon>
        <taxon>Alcaligenaceae</taxon>
        <taxon>Bordetella</taxon>
    </lineage>
</organism>
<reference evidence="2" key="1">
    <citation type="submission" date="2017-05" db="EMBL/GenBank/DDBJ databases">
        <title>Complete and WGS of Bordetella genogroups.</title>
        <authorList>
            <person name="Spilker T."/>
            <person name="Lipuma J."/>
        </authorList>
    </citation>
    <scope>NUCLEOTIDE SEQUENCE [LARGE SCALE GENOMIC DNA]</scope>
    <source>
        <strain evidence="2">AU18089</strain>
    </source>
</reference>
<gene>
    <name evidence="1" type="ORF">CAL19_06550</name>
</gene>
<accession>A0A261RJA1</accession>
<dbReference type="EMBL" id="NEVK01000003">
    <property type="protein sequence ID" value="OZI25124.1"/>
    <property type="molecule type" value="Genomic_DNA"/>
</dbReference>
<comment type="caution">
    <text evidence="1">The sequence shown here is derived from an EMBL/GenBank/DDBJ whole genome shotgun (WGS) entry which is preliminary data.</text>
</comment>
<protein>
    <submittedName>
        <fullName evidence="1">Uncharacterized protein</fullName>
    </submittedName>
</protein>